<dbReference type="InterPro" id="IPR052020">
    <property type="entry name" value="Cyclic_di-GMP/3'3'-cGAMP_PDE"/>
</dbReference>
<dbReference type="Gene3D" id="1.10.3210.10">
    <property type="entry name" value="Hypothetical protein af1432"/>
    <property type="match status" value="1"/>
</dbReference>
<dbReference type="Pfam" id="PF13487">
    <property type="entry name" value="HD_5"/>
    <property type="match status" value="1"/>
</dbReference>
<reference evidence="4 5" key="1">
    <citation type="journal article" date="2011" name="J. Bacteriol.">
        <title>Complete genome sequence and updated annotation of Desulfovibrio alaskensis G20.</title>
        <authorList>
            <person name="Hauser L.J."/>
            <person name="Land M.L."/>
            <person name="Brown S.D."/>
            <person name="Larimer F."/>
            <person name="Keller K.L."/>
            <person name="Rapp-Giles B.J."/>
            <person name="Price M.N."/>
            <person name="Lin M."/>
            <person name="Bruce D.C."/>
            <person name="Detter J.C."/>
            <person name="Tapia R."/>
            <person name="Han C.S."/>
            <person name="Goodwin L.A."/>
            <person name="Cheng J.F."/>
            <person name="Pitluck S."/>
            <person name="Copeland A."/>
            <person name="Lucas S."/>
            <person name="Nolan M."/>
            <person name="Lapidus A.L."/>
            <person name="Palumbo A.V."/>
            <person name="Wall J.D."/>
        </authorList>
    </citation>
    <scope>NUCLEOTIDE SEQUENCE [LARGE SCALE GENOMIC DNA]</scope>
    <source>
        <strain evidence="5">ATCC BAA 1058 / DSM 17464 / G20</strain>
    </source>
</reference>
<organism evidence="4 5">
    <name type="scientific">Oleidesulfovibrio alaskensis (strain ATCC BAA-1058 / DSM 17464 / G20)</name>
    <name type="common">Desulfovibrio alaskensis</name>
    <dbReference type="NCBI Taxonomy" id="207559"/>
    <lineage>
        <taxon>Bacteria</taxon>
        <taxon>Pseudomonadati</taxon>
        <taxon>Thermodesulfobacteriota</taxon>
        <taxon>Desulfovibrionia</taxon>
        <taxon>Desulfovibrionales</taxon>
        <taxon>Desulfovibrionaceae</taxon>
        <taxon>Oleidesulfovibrio</taxon>
    </lineage>
</organism>
<dbReference type="PROSITE" id="PS51832">
    <property type="entry name" value="HD_GYP"/>
    <property type="match status" value="1"/>
</dbReference>
<dbReference type="HOGENOM" id="CLU_025048_0_0_7"/>
<dbReference type="PANTHER" id="PTHR45228:SF4">
    <property type="entry name" value="LIPOPROTEIN"/>
    <property type="match status" value="1"/>
</dbReference>
<dbReference type="InterPro" id="IPR035965">
    <property type="entry name" value="PAS-like_dom_sf"/>
</dbReference>
<dbReference type="NCBIfam" id="TIGR00229">
    <property type="entry name" value="sensory_box"/>
    <property type="match status" value="1"/>
</dbReference>
<feature type="transmembrane region" description="Helical" evidence="1">
    <location>
        <begin position="321"/>
        <end position="343"/>
    </location>
</feature>
<dbReference type="InterPro" id="IPR013656">
    <property type="entry name" value="PAS_4"/>
</dbReference>
<dbReference type="PANTHER" id="PTHR45228">
    <property type="entry name" value="CYCLIC DI-GMP PHOSPHODIESTERASE TM_0186-RELATED"/>
    <property type="match status" value="1"/>
</dbReference>
<feature type="transmembrane region" description="Helical" evidence="1">
    <location>
        <begin position="25"/>
        <end position="46"/>
    </location>
</feature>
<sequence>MAETASDRTRELSRGSGRTGAGSKLLWFGIVAALFTVATAATLVLVSIRNLNADLEESVRKQQSIMLNGQVNVVTTWLDAMVEQGNRLINADLFRLYASEVDTLDDDLSALLSGENTELAVQLPMMRNLLREFVQYSDFVSGRIMNRQGSSYIATDASVRPLTPVQRQYADRTQQTGLPVFSNIRLSSAGLVVDLFLPIYPPRYESKEPTPVAVLMLTKNVSAKLGDILQGGHGRGQSMKLLQRSGERAEEVAPWLAEGVRTSAGLSLGDDALPFGSRTSVSGSGEVYSMGLRVPGLDWWLVQEADIDVAREPLQQRARAVVGFGVLSTLVILCMLGGFWWWLVGVESRKVAREMSKLAGQVEEQKRFLDSINATIADFICLKDDKGVIRYANRAFAEAVGRSEKELDGLDFAAVFGFDTARRLTATDEQVLMSNEPQTISETIYLQSRKYYFQISKTPFRIARRDWSGLVYVFRDITELAEAQERSRKLVQQTVDALVRTIEHSDPYLAGHSRTMSGLSAQVAKAMGLSALEVATVQAAANLSQVGKVFVPKEILNKPGALDEREKKEMERHVEHARMVLADIEFDLPVLQVIEQMNEKLDGSGYPAGISGAAISSPARILAVINTFCAMVRPRAYRPAVPVDDTLDALERMQDKYDAEVIARLREVVESATGEKLLQGLENAGRA</sequence>
<dbReference type="STRING" id="207559.Dde_1421"/>
<dbReference type="eggNOG" id="COG2206">
    <property type="taxonomic scope" value="Bacteria"/>
</dbReference>
<feature type="domain" description="PAS" evidence="2">
    <location>
        <begin position="364"/>
        <end position="409"/>
    </location>
</feature>
<feature type="domain" description="HD-GYP" evidence="3">
    <location>
        <begin position="487"/>
        <end position="682"/>
    </location>
</feature>
<accession>Q312C6</accession>
<dbReference type="InterPro" id="IPR000014">
    <property type="entry name" value="PAS"/>
</dbReference>
<evidence type="ECO:0000259" key="2">
    <source>
        <dbReference type="PROSITE" id="PS50112"/>
    </source>
</evidence>
<dbReference type="CDD" id="cd00130">
    <property type="entry name" value="PAS"/>
    <property type="match status" value="1"/>
</dbReference>
<dbReference type="EMBL" id="CP000112">
    <property type="protein sequence ID" value="ABB38220.1"/>
    <property type="molecule type" value="Genomic_DNA"/>
</dbReference>
<dbReference type="SMART" id="SM00091">
    <property type="entry name" value="PAS"/>
    <property type="match status" value="1"/>
</dbReference>
<keyword evidence="1" id="KW-1133">Transmembrane helix</keyword>
<dbReference type="CDD" id="cd00077">
    <property type="entry name" value="HDc"/>
    <property type="match status" value="1"/>
</dbReference>
<dbReference type="PROSITE" id="PS50112">
    <property type="entry name" value="PAS"/>
    <property type="match status" value="1"/>
</dbReference>
<dbReference type="Pfam" id="PF08448">
    <property type="entry name" value="PAS_4"/>
    <property type="match status" value="1"/>
</dbReference>
<dbReference type="SUPFAM" id="SSF109604">
    <property type="entry name" value="HD-domain/PDEase-like"/>
    <property type="match status" value="1"/>
</dbReference>
<evidence type="ECO:0000313" key="4">
    <source>
        <dbReference type="EMBL" id="ABB38220.1"/>
    </source>
</evidence>
<dbReference type="Gene3D" id="3.30.450.20">
    <property type="entry name" value="PAS domain"/>
    <property type="match status" value="1"/>
</dbReference>
<dbReference type="RefSeq" id="WP_011367390.1">
    <property type="nucleotide sequence ID" value="NC_007519.1"/>
</dbReference>
<dbReference type="InterPro" id="IPR037522">
    <property type="entry name" value="HD_GYP_dom"/>
</dbReference>
<keyword evidence="1" id="KW-0812">Transmembrane</keyword>
<dbReference type="KEGG" id="dde:Dde_1421"/>
<dbReference type="AlphaFoldDB" id="Q312C6"/>
<name>Q312C6_OLEA2</name>
<evidence type="ECO:0000256" key="1">
    <source>
        <dbReference type="SAM" id="Phobius"/>
    </source>
</evidence>
<dbReference type="InterPro" id="IPR003607">
    <property type="entry name" value="HD/PDEase_dom"/>
</dbReference>
<gene>
    <name evidence="4" type="ordered locus">Dde_1421</name>
</gene>
<dbReference type="SUPFAM" id="SSF55785">
    <property type="entry name" value="PYP-like sensor domain (PAS domain)"/>
    <property type="match status" value="1"/>
</dbReference>
<evidence type="ECO:0000259" key="3">
    <source>
        <dbReference type="PROSITE" id="PS51832"/>
    </source>
</evidence>
<protein>
    <submittedName>
        <fullName evidence="4">Putative PAS/PAC sensor protein</fullName>
    </submittedName>
</protein>
<keyword evidence="1" id="KW-0472">Membrane</keyword>
<dbReference type="Proteomes" id="UP000002710">
    <property type="component" value="Chromosome"/>
</dbReference>
<keyword evidence="5" id="KW-1185">Reference proteome</keyword>
<evidence type="ECO:0000313" key="5">
    <source>
        <dbReference type="Proteomes" id="UP000002710"/>
    </source>
</evidence>
<proteinExistence type="predicted"/>